<evidence type="ECO:0000313" key="10">
    <source>
        <dbReference type="Proteomes" id="UP001500635"/>
    </source>
</evidence>
<dbReference type="PRINTS" id="PR01840">
    <property type="entry name" value="TATCFAMILY"/>
</dbReference>
<sequence>MTRARTTVRIPLDPRQRRAKVNPDGSMTVVEHLYELRRRLLFALAFVFVGAVFGFFWYSYRIGPVESLATLLREPYCSLPSNLRADLTHDGQCRLLATGVFDQLMLRLKVGLTAGVILASPFWFYQIWAFISPGLHRNERRYAVGFVSSAVVLFVSGAVLAYFVVAHAFHFLLSVGDQAQVTALSGVEYFGFMIHLLVIFGVSFEVPLIILALNLVGVLPYSKLKKWRRGLAFALVVFAAVANPSGDPYSMVALAAALIVLFEIAVQFARIHDRRKARSAESWAGYSDDEATPLDTTPVTVGAAAPVGSAGPVRGSGVAAPAPVDAPRPVRRASIARTTDFDDVV</sequence>
<comment type="function">
    <text evidence="7">Part of the twin-arginine translocation (Tat) system that transports large folded proteins containing a characteristic twin-arginine motif in their signal peptide across membranes. Together with TatB, TatC is part of a receptor directly interacting with Tat signal peptides.</text>
</comment>
<evidence type="ECO:0000256" key="1">
    <source>
        <dbReference type="ARBA" id="ARBA00004141"/>
    </source>
</evidence>
<comment type="subunit">
    <text evidence="7">The Tat system comprises two distinct complexes: a TatABC complex, containing multiple copies of TatA, TatB and TatC subunits, and a separate TatA complex, containing only TatA subunits. Substrates initially bind to the TatABC complex, which probably triggers association of the separate TatA complex to form the active translocon.</text>
</comment>
<name>A0ABP8J305_9ACTN</name>
<evidence type="ECO:0000256" key="7">
    <source>
        <dbReference type="HAMAP-Rule" id="MF_00902"/>
    </source>
</evidence>
<evidence type="ECO:0000313" key="9">
    <source>
        <dbReference type="EMBL" id="GAA4384127.1"/>
    </source>
</evidence>
<feature type="transmembrane region" description="Helical" evidence="7">
    <location>
        <begin position="40"/>
        <end position="60"/>
    </location>
</feature>
<dbReference type="InterPro" id="IPR019820">
    <property type="entry name" value="Sec-indep_translocase_CS"/>
</dbReference>
<dbReference type="InterPro" id="IPR002033">
    <property type="entry name" value="TatC"/>
</dbReference>
<evidence type="ECO:0000256" key="4">
    <source>
        <dbReference type="ARBA" id="ARBA00022989"/>
    </source>
</evidence>
<evidence type="ECO:0000256" key="8">
    <source>
        <dbReference type="SAM" id="MobiDB-lite"/>
    </source>
</evidence>
<evidence type="ECO:0000256" key="3">
    <source>
        <dbReference type="ARBA" id="ARBA00022927"/>
    </source>
</evidence>
<feature type="transmembrane region" description="Helical" evidence="7">
    <location>
        <begin position="249"/>
        <end position="269"/>
    </location>
</feature>
<dbReference type="NCBIfam" id="TIGR00945">
    <property type="entry name" value="tatC"/>
    <property type="match status" value="1"/>
</dbReference>
<feature type="transmembrane region" description="Helical" evidence="7">
    <location>
        <begin position="110"/>
        <end position="131"/>
    </location>
</feature>
<dbReference type="PANTHER" id="PTHR30371">
    <property type="entry name" value="SEC-INDEPENDENT PROTEIN TRANSLOCASE PROTEIN TATC"/>
    <property type="match status" value="1"/>
</dbReference>
<comment type="caution">
    <text evidence="9">The sequence shown here is derived from an EMBL/GenBank/DDBJ whole genome shotgun (WGS) entry which is preliminary data.</text>
</comment>
<feature type="transmembrane region" description="Helical" evidence="7">
    <location>
        <begin position="227"/>
        <end position="243"/>
    </location>
</feature>
<organism evidence="9 10">
    <name type="scientific">Tsukamurella soli</name>
    <dbReference type="NCBI Taxonomy" id="644556"/>
    <lineage>
        <taxon>Bacteria</taxon>
        <taxon>Bacillati</taxon>
        <taxon>Actinomycetota</taxon>
        <taxon>Actinomycetes</taxon>
        <taxon>Mycobacteriales</taxon>
        <taxon>Tsukamurellaceae</taxon>
        <taxon>Tsukamurella</taxon>
    </lineage>
</organism>
<dbReference type="PROSITE" id="PS01218">
    <property type="entry name" value="TATC"/>
    <property type="match status" value="1"/>
</dbReference>
<evidence type="ECO:0000256" key="6">
    <source>
        <dbReference type="ARBA" id="ARBA00023136"/>
    </source>
</evidence>
<feature type="transmembrane region" description="Helical" evidence="7">
    <location>
        <begin position="189"/>
        <end position="215"/>
    </location>
</feature>
<dbReference type="PANTHER" id="PTHR30371:SF0">
    <property type="entry name" value="SEC-INDEPENDENT PROTEIN TRANSLOCASE PROTEIN TATC, CHLOROPLASTIC-RELATED"/>
    <property type="match status" value="1"/>
</dbReference>
<accession>A0ABP8J305</accession>
<comment type="subcellular location">
    <subcellularLocation>
        <location evidence="7">Cell membrane</location>
        <topology evidence="7">Multi-pass membrane protein</topology>
    </subcellularLocation>
    <subcellularLocation>
        <location evidence="1">Membrane</location>
        <topology evidence="1">Multi-pass membrane protein</topology>
    </subcellularLocation>
</comment>
<proteinExistence type="inferred from homology"/>
<keyword evidence="2 7" id="KW-0812">Transmembrane</keyword>
<keyword evidence="6 7" id="KW-0472">Membrane</keyword>
<feature type="compositionally biased region" description="Low complexity" evidence="8">
    <location>
        <begin position="306"/>
        <end position="327"/>
    </location>
</feature>
<evidence type="ECO:0000256" key="2">
    <source>
        <dbReference type="ARBA" id="ARBA00022692"/>
    </source>
</evidence>
<keyword evidence="3 7" id="KW-0653">Protein transport</keyword>
<gene>
    <name evidence="7 9" type="primary">tatC</name>
    <name evidence="9" type="ORF">GCM10023147_04140</name>
</gene>
<evidence type="ECO:0000256" key="5">
    <source>
        <dbReference type="ARBA" id="ARBA00023010"/>
    </source>
</evidence>
<dbReference type="HAMAP" id="MF_00902">
    <property type="entry name" value="TatC"/>
    <property type="match status" value="1"/>
</dbReference>
<feature type="transmembrane region" description="Helical" evidence="7">
    <location>
        <begin position="143"/>
        <end position="169"/>
    </location>
</feature>
<keyword evidence="7" id="KW-1003">Cell membrane</keyword>
<feature type="region of interest" description="Disordered" evidence="8">
    <location>
        <begin position="306"/>
        <end position="345"/>
    </location>
</feature>
<keyword evidence="10" id="KW-1185">Reference proteome</keyword>
<keyword evidence="7" id="KW-0813">Transport</keyword>
<dbReference type="Pfam" id="PF00902">
    <property type="entry name" value="TatC"/>
    <property type="match status" value="1"/>
</dbReference>
<keyword evidence="4 7" id="KW-1133">Transmembrane helix</keyword>
<protein>
    <recommendedName>
        <fullName evidence="7">Sec-independent protein translocase protein TatC</fullName>
    </recommendedName>
</protein>
<reference evidence="10" key="1">
    <citation type="journal article" date="2019" name="Int. J. Syst. Evol. Microbiol.">
        <title>The Global Catalogue of Microorganisms (GCM) 10K type strain sequencing project: providing services to taxonomists for standard genome sequencing and annotation.</title>
        <authorList>
            <consortium name="The Broad Institute Genomics Platform"/>
            <consortium name="The Broad Institute Genome Sequencing Center for Infectious Disease"/>
            <person name="Wu L."/>
            <person name="Ma J."/>
        </authorList>
    </citation>
    <scope>NUCLEOTIDE SEQUENCE [LARGE SCALE GENOMIC DNA]</scope>
    <source>
        <strain evidence="10">JCM 17688</strain>
    </source>
</reference>
<keyword evidence="5 7" id="KW-0811">Translocation</keyword>
<dbReference type="Proteomes" id="UP001500635">
    <property type="component" value="Unassembled WGS sequence"/>
</dbReference>
<comment type="similarity">
    <text evidence="7">Belongs to the TatC family.</text>
</comment>
<dbReference type="EMBL" id="BAABFR010000004">
    <property type="protein sequence ID" value="GAA4384127.1"/>
    <property type="molecule type" value="Genomic_DNA"/>
</dbReference>